<proteinExistence type="predicted"/>
<feature type="compositionally biased region" description="Basic and acidic residues" evidence="1">
    <location>
        <begin position="16"/>
        <end position="38"/>
    </location>
</feature>
<feature type="compositionally biased region" description="Acidic residues" evidence="1">
    <location>
        <begin position="312"/>
        <end position="322"/>
    </location>
</feature>
<feature type="region of interest" description="Disordered" evidence="1">
    <location>
        <begin position="310"/>
        <end position="339"/>
    </location>
</feature>
<protein>
    <submittedName>
        <fullName evidence="2">Uncharacterized protein</fullName>
    </submittedName>
</protein>
<evidence type="ECO:0000256" key="1">
    <source>
        <dbReference type="SAM" id="MobiDB-lite"/>
    </source>
</evidence>
<name>A0A8D8ZC82_9HEMI</name>
<organism evidence="2">
    <name type="scientific">Cacopsylla melanoneura</name>
    <dbReference type="NCBI Taxonomy" id="428564"/>
    <lineage>
        <taxon>Eukaryota</taxon>
        <taxon>Metazoa</taxon>
        <taxon>Ecdysozoa</taxon>
        <taxon>Arthropoda</taxon>
        <taxon>Hexapoda</taxon>
        <taxon>Insecta</taxon>
        <taxon>Pterygota</taxon>
        <taxon>Neoptera</taxon>
        <taxon>Paraneoptera</taxon>
        <taxon>Hemiptera</taxon>
        <taxon>Sternorrhyncha</taxon>
        <taxon>Psylloidea</taxon>
        <taxon>Psyllidae</taxon>
        <taxon>Psyllinae</taxon>
        <taxon>Cacopsylla</taxon>
    </lineage>
</organism>
<evidence type="ECO:0000313" key="2">
    <source>
        <dbReference type="EMBL" id="CAG6744294.1"/>
    </source>
</evidence>
<accession>A0A8D8ZC82</accession>
<feature type="region of interest" description="Disordered" evidence="1">
    <location>
        <begin position="1"/>
        <end position="49"/>
    </location>
</feature>
<sequence length="339" mass="39144">MKNKQRRSNLGINARSELRNNKPSRLRDNDRHRTDTRNNRGINGINNVRDGLEVGTSAHQIHETSGYDKHRVRNGSIDPYGRHGLITDLDGMLTASSAMSLFMEDMETEEIEYDAVEDNIIFSAQSKGGEILIPALVTTPENCTLDIKDEEEQDINEEYQLTLDGVIEIVMITDDDHDKNERTKRRREWNMMNRKMNMIRRYLKREDTSEEGGENVVGSDSPGVISYSITVAMTNEDSIDPQKELSIQIEPDLMISPDVNRTTALQTIAQGNSLRDNFLTEVYHEETVLSRWTTKVPHLENILRQVFNRVEDLEEREEEEDEEKRGERGGGGRRRRRRR</sequence>
<dbReference type="AlphaFoldDB" id="A0A8D8ZC82"/>
<dbReference type="EMBL" id="HBUF01463545">
    <property type="protein sequence ID" value="CAG6744294.1"/>
    <property type="molecule type" value="Transcribed_RNA"/>
</dbReference>
<reference evidence="2" key="1">
    <citation type="submission" date="2021-05" db="EMBL/GenBank/DDBJ databases">
        <authorList>
            <person name="Alioto T."/>
            <person name="Alioto T."/>
            <person name="Gomez Garrido J."/>
        </authorList>
    </citation>
    <scope>NUCLEOTIDE SEQUENCE</scope>
</reference>